<protein>
    <recommendedName>
        <fullName evidence="3">Lipoprotein</fullName>
    </recommendedName>
</protein>
<gene>
    <name evidence="1" type="ORF">NCTC12026_00155</name>
</gene>
<accession>A0A379FYB7</accession>
<dbReference type="RefSeq" id="WP_011039713.1">
    <property type="nucleotide sequence ID" value="NZ_UGUA01000001.1"/>
</dbReference>
<name>A0A379FYB7_9GAMM</name>
<dbReference type="GeneID" id="89492217"/>
<proteinExistence type="predicted"/>
<dbReference type="EMBL" id="UGUA01000001">
    <property type="protein sequence ID" value="SUC33834.1"/>
    <property type="molecule type" value="Genomic_DNA"/>
</dbReference>
<evidence type="ECO:0008006" key="3">
    <source>
        <dbReference type="Google" id="ProtNLM"/>
    </source>
</evidence>
<dbReference type="Proteomes" id="UP000255129">
    <property type="component" value="Unassembled WGS sequence"/>
</dbReference>
<organism evidence="1 2">
    <name type="scientific">Providencia rustigianii</name>
    <dbReference type="NCBI Taxonomy" id="158850"/>
    <lineage>
        <taxon>Bacteria</taxon>
        <taxon>Pseudomonadati</taxon>
        <taxon>Pseudomonadota</taxon>
        <taxon>Gammaproteobacteria</taxon>
        <taxon>Enterobacterales</taxon>
        <taxon>Morganellaceae</taxon>
        <taxon>Providencia</taxon>
    </lineage>
</organism>
<dbReference type="PROSITE" id="PS51257">
    <property type="entry name" value="PROKAR_LIPOPROTEIN"/>
    <property type="match status" value="1"/>
</dbReference>
<reference evidence="1 2" key="1">
    <citation type="submission" date="2018-06" db="EMBL/GenBank/DDBJ databases">
        <authorList>
            <consortium name="Pathogen Informatics"/>
            <person name="Doyle S."/>
        </authorList>
    </citation>
    <scope>NUCLEOTIDE SEQUENCE [LARGE SCALE GENOMIC DNA]</scope>
    <source>
        <strain evidence="1 2">NCTC12026</strain>
    </source>
</reference>
<sequence>MKALIIVPLVFVLAGCSSMSLDEQYEQAYADVVREPNAENVARYMQLSKNVADRDMERANRAAEAATIESDKGFTEYFKRYGSDEFKKSR</sequence>
<evidence type="ECO:0000313" key="2">
    <source>
        <dbReference type="Proteomes" id="UP000255129"/>
    </source>
</evidence>
<dbReference type="AlphaFoldDB" id="A0A379FYB7"/>
<dbReference type="OrthoDB" id="6626647at2"/>
<evidence type="ECO:0000313" key="1">
    <source>
        <dbReference type="EMBL" id="SUC33834.1"/>
    </source>
</evidence>